<dbReference type="InterPro" id="IPR053378">
    <property type="entry name" value="Prenyl_diphosphate_synthase"/>
</dbReference>
<evidence type="ECO:0000256" key="10">
    <source>
        <dbReference type="ARBA" id="ARBA00032873"/>
    </source>
</evidence>
<dbReference type="Pfam" id="PF00348">
    <property type="entry name" value="polyprenyl_synt"/>
    <property type="match status" value="1"/>
</dbReference>
<accession>A0A9D2M5M1</accession>
<dbReference type="PROSITE" id="PS00723">
    <property type="entry name" value="POLYPRENYL_SYNTHASE_1"/>
    <property type="match status" value="1"/>
</dbReference>
<dbReference type="InterPro" id="IPR000092">
    <property type="entry name" value="Polyprenyl_synt"/>
</dbReference>
<dbReference type="PANTHER" id="PTHR43281:SF1">
    <property type="entry name" value="FARNESYL DIPHOSPHATE SYNTHASE"/>
    <property type="match status" value="1"/>
</dbReference>
<evidence type="ECO:0000256" key="2">
    <source>
        <dbReference type="ARBA" id="ARBA00006706"/>
    </source>
</evidence>
<evidence type="ECO:0000256" key="6">
    <source>
        <dbReference type="ARBA" id="ARBA00022723"/>
    </source>
</evidence>
<evidence type="ECO:0000256" key="1">
    <source>
        <dbReference type="ARBA" id="ARBA00001946"/>
    </source>
</evidence>
<evidence type="ECO:0000256" key="5">
    <source>
        <dbReference type="ARBA" id="ARBA00022679"/>
    </source>
</evidence>
<keyword evidence="6" id="KW-0479">Metal-binding</keyword>
<keyword evidence="5 12" id="KW-0808">Transferase</keyword>
<evidence type="ECO:0000256" key="7">
    <source>
        <dbReference type="ARBA" id="ARBA00022842"/>
    </source>
</evidence>
<dbReference type="SUPFAM" id="SSF48576">
    <property type="entry name" value="Terpenoid synthases"/>
    <property type="match status" value="1"/>
</dbReference>
<dbReference type="AlphaFoldDB" id="A0A9D2M5M1"/>
<dbReference type="Gene3D" id="1.10.600.10">
    <property type="entry name" value="Farnesyl Diphosphate Synthase"/>
    <property type="match status" value="1"/>
</dbReference>
<evidence type="ECO:0000256" key="9">
    <source>
        <dbReference type="ARBA" id="ARBA00032380"/>
    </source>
</evidence>
<dbReference type="GO" id="GO:0005737">
    <property type="term" value="C:cytoplasm"/>
    <property type="evidence" value="ECO:0007669"/>
    <property type="project" value="UniProtKB-ARBA"/>
</dbReference>
<proteinExistence type="inferred from homology"/>
<evidence type="ECO:0000256" key="4">
    <source>
        <dbReference type="ARBA" id="ARBA00015100"/>
    </source>
</evidence>
<organism evidence="13 14">
    <name type="scientific">Candidatus Gemmiger avicola</name>
    <dbReference type="NCBI Taxonomy" id="2838605"/>
    <lineage>
        <taxon>Bacteria</taxon>
        <taxon>Bacillati</taxon>
        <taxon>Bacillota</taxon>
        <taxon>Clostridia</taxon>
        <taxon>Eubacteriales</taxon>
        <taxon>Gemmiger</taxon>
    </lineage>
</organism>
<sequence length="295" mass="31553">MDATIYQARYSAWVDKIEQRLSDLCDRYLPADAQCTQAARYSLLGGGKRVRAVLALASCALCGAPAEAALDYGCAVEMLHAYSLIQDDLPCMDDDDTRRGKPSCHKQFGECTALLASDALLTAAFEVIAHASLPAESRVCAAAALAAGGGARGMIFGQELDMRYETVRANEEELRALHRHKTGALIIAAAELGCAAANAEEARCAALRQYAAELGLVFQIVDDVLDVTATTEQLGKPAGSDAENDKTTFVTLYGLDGARKLAETHNAAALAALREFGEEADFLCQMAKELLTRRK</sequence>
<dbReference type="GO" id="GO:0046872">
    <property type="term" value="F:metal ion binding"/>
    <property type="evidence" value="ECO:0007669"/>
    <property type="project" value="UniProtKB-KW"/>
</dbReference>
<dbReference type="CDD" id="cd00685">
    <property type="entry name" value="Trans_IPPS_HT"/>
    <property type="match status" value="1"/>
</dbReference>
<dbReference type="InterPro" id="IPR008949">
    <property type="entry name" value="Isoprenoid_synthase_dom_sf"/>
</dbReference>
<keyword evidence="8" id="KW-0414">Isoprene biosynthesis</keyword>
<dbReference type="NCBIfam" id="NF045485">
    <property type="entry name" value="FPPsyn"/>
    <property type="match status" value="1"/>
</dbReference>
<dbReference type="InterPro" id="IPR033749">
    <property type="entry name" value="Polyprenyl_synt_CS"/>
</dbReference>
<dbReference type="SFLD" id="SFLDG01017">
    <property type="entry name" value="Polyprenyl_Transferase_Like"/>
    <property type="match status" value="1"/>
</dbReference>
<name>A0A9D2M5M1_9FIRM</name>
<dbReference type="Proteomes" id="UP000886803">
    <property type="component" value="Unassembled WGS sequence"/>
</dbReference>
<comment type="caution">
    <text evidence="13">The sequence shown here is derived from an EMBL/GenBank/DDBJ whole genome shotgun (WGS) entry which is preliminary data.</text>
</comment>
<evidence type="ECO:0000256" key="11">
    <source>
        <dbReference type="ARBA" id="ARBA00049399"/>
    </source>
</evidence>
<comment type="catalytic activity">
    <reaction evidence="11">
        <text>isopentenyl diphosphate + (2E)-geranyl diphosphate = (2E,6E)-farnesyl diphosphate + diphosphate</text>
        <dbReference type="Rhea" id="RHEA:19361"/>
        <dbReference type="ChEBI" id="CHEBI:33019"/>
        <dbReference type="ChEBI" id="CHEBI:58057"/>
        <dbReference type="ChEBI" id="CHEBI:128769"/>
        <dbReference type="ChEBI" id="CHEBI:175763"/>
        <dbReference type="EC" id="2.5.1.10"/>
    </reaction>
</comment>
<dbReference type="EMBL" id="DWYG01000026">
    <property type="protein sequence ID" value="HJB41323.1"/>
    <property type="molecule type" value="Genomic_DNA"/>
</dbReference>
<dbReference type="FunFam" id="1.10.600.10:FF:000001">
    <property type="entry name" value="Geranylgeranyl diphosphate synthase"/>
    <property type="match status" value="1"/>
</dbReference>
<keyword evidence="7" id="KW-0460">Magnesium</keyword>
<evidence type="ECO:0000313" key="14">
    <source>
        <dbReference type="Proteomes" id="UP000886803"/>
    </source>
</evidence>
<dbReference type="PANTHER" id="PTHR43281">
    <property type="entry name" value="FARNESYL DIPHOSPHATE SYNTHASE"/>
    <property type="match status" value="1"/>
</dbReference>
<reference evidence="13" key="2">
    <citation type="submission" date="2021-04" db="EMBL/GenBank/DDBJ databases">
        <authorList>
            <person name="Gilroy R."/>
        </authorList>
    </citation>
    <scope>NUCLEOTIDE SEQUENCE</scope>
    <source>
        <strain evidence="13">ChiBcec8-13705</strain>
    </source>
</reference>
<comment type="similarity">
    <text evidence="2 12">Belongs to the FPP/GGPP synthase family.</text>
</comment>
<protein>
    <recommendedName>
        <fullName evidence="4">Farnesyl diphosphate synthase</fullName>
        <ecNumber evidence="3">2.5.1.10</ecNumber>
    </recommendedName>
    <alternativeName>
        <fullName evidence="10">(2E,6E)-farnesyl diphosphate synthase</fullName>
    </alternativeName>
    <alternativeName>
        <fullName evidence="9">Geranyltranstransferase</fullName>
    </alternativeName>
</protein>
<evidence type="ECO:0000256" key="3">
    <source>
        <dbReference type="ARBA" id="ARBA00012439"/>
    </source>
</evidence>
<dbReference type="SFLD" id="SFLDS00005">
    <property type="entry name" value="Isoprenoid_Synthase_Type_I"/>
    <property type="match status" value="1"/>
</dbReference>
<evidence type="ECO:0000313" key="13">
    <source>
        <dbReference type="EMBL" id="HJB41323.1"/>
    </source>
</evidence>
<reference evidence="13" key="1">
    <citation type="journal article" date="2021" name="PeerJ">
        <title>Extensive microbial diversity within the chicken gut microbiome revealed by metagenomics and culture.</title>
        <authorList>
            <person name="Gilroy R."/>
            <person name="Ravi A."/>
            <person name="Getino M."/>
            <person name="Pursley I."/>
            <person name="Horton D.L."/>
            <person name="Alikhan N.F."/>
            <person name="Baker D."/>
            <person name="Gharbi K."/>
            <person name="Hall N."/>
            <person name="Watson M."/>
            <person name="Adriaenssens E.M."/>
            <person name="Foster-Nyarko E."/>
            <person name="Jarju S."/>
            <person name="Secka A."/>
            <person name="Antonio M."/>
            <person name="Oren A."/>
            <person name="Chaudhuri R.R."/>
            <person name="La Ragione R."/>
            <person name="Hildebrand F."/>
            <person name="Pallen M.J."/>
        </authorList>
    </citation>
    <scope>NUCLEOTIDE SEQUENCE</scope>
    <source>
        <strain evidence="13">ChiBcec8-13705</strain>
    </source>
</reference>
<comment type="cofactor">
    <cofactor evidence="1">
        <name>Mg(2+)</name>
        <dbReference type="ChEBI" id="CHEBI:18420"/>
    </cofactor>
</comment>
<gene>
    <name evidence="13" type="ORF">H9945_02375</name>
</gene>
<evidence type="ECO:0000256" key="12">
    <source>
        <dbReference type="RuleBase" id="RU004466"/>
    </source>
</evidence>
<evidence type="ECO:0000256" key="8">
    <source>
        <dbReference type="ARBA" id="ARBA00023229"/>
    </source>
</evidence>
<dbReference type="GO" id="GO:0004337">
    <property type="term" value="F:(2E,6E)-farnesyl diphosphate synthase activity"/>
    <property type="evidence" value="ECO:0007669"/>
    <property type="project" value="UniProtKB-EC"/>
</dbReference>
<dbReference type="EC" id="2.5.1.10" evidence="3"/>
<dbReference type="GO" id="GO:0016114">
    <property type="term" value="P:terpenoid biosynthetic process"/>
    <property type="evidence" value="ECO:0007669"/>
    <property type="project" value="UniProtKB-ARBA"/>
</dbReference>
<dbReference type="PROSITE" id="PS00444">
    <property type="entry name" value="POLYPRENYL_SYNTHASE_2"/>
    <property type="match status" value="1"/>
</dbReference>